<name>A0A2N7VBD7_9BURK</name>
<dbReference type="PANTHER" id="PTHR10612">
    <property type="entry name" value="APOLIPOPROTEIN D"/>
    <property type="match status" value="1"/>
</dbReference>
<dbReference type="SUPFAM" id="SSF50814">
    <property type="entry name" value="Lipocalins"/>
    <property type="match status" value="1"/>
</dbReference>
<dbReference type="PIRSF" id="PIRSF036893">
    <property type="entry name" value="Lipocalin_ApoD"/>
    <property type="match status" value="1"/>
</dbReference>
<sequence>MRWSGSSRALVVACGALTVCAVVGGCAYFAGGKVGNASVPQPAKPVDVARYSGKWYEFARYENRFERGCEGVTAEYAVLEHGLISVRNACQEGQVGGRERVSLGRAKVLPGSGQAKLKVSFFGPFFVGNYWVLDHADDYTWSIVGEPSGRFLWILTRDAHPSDSQARALYDQVRALGYDVTMLRRTAQ</sequence>
<keyword evidence="2" id="KW-0472">Membrane</keyword>
<dbReference type="OrthoDB" id="9793905at2"/>
<organism evidence="4 5">
    <name type="scientific">Trinickia dabaoshanensis</name>
    <dbReference type="NCBI Taxonomy" id="564714"/>
    <lineage>
        <taxon>Bacteria</taxon>
        <taxon>Pseudomonadati</taxon>
        <taxon>Pseudomonadota</taxon>
        <taxon>Betaproteobacteria</taxon>
        <taxon>Burkholderiales</taxon>
        <taxon>Burkholderiaceae</taxon>
        <taxon>Trinickia</taxon>
    </lineage>
</organism>
<comment type="caution">
    <text evidence="4">The sequence shown here is derived from an EMBL/GenBank/DDBJ whole genome shotgun (WGS) entry which is preliminary data.</text>
</comment>
<dbReference type="EMBL" id="PNYA01000045">
    <property type="protein sequence ID" value="PMS14476.1"/>
    <property type="molecule type" value="Genomic_DNA"/>
</dbReference>
<dbReference type="AlphaFoldDB" id="A0A2N7VBD7"/>
<dbReference type="Pfam" id="PF08212">
    <property type="entry name" value="Lipocalin_2"/>
    <property type="match status" value="1"/>
</dbReference>
<dbReference type="PANTHER" id="PTHR10612:SF34">
    <property type="entry name" value="APOLIPOPROTEIN D"/>
    <property type="match status" value="1"/>
</dbReference>
<dbReference type="InterPro" id="IPR022271">
    <property type="entry name" value="Lipocalin_ApoD"/>
</dbReference>
<keyword evidence="2" id="KW-0449">Lipoprotein</keyword>
<dbReference type="InterPro" id="IPR047202">
    <property type="entry name" value="Lipocalin_Blc-like_dom"/>
</dbReference>
<dbReference type="GO" id="GO:0009279">
    <property type="term" value="C:cell outer membrane"/>
    <property type="evidence" value="ECO:0007669"/>
    <property type="project" value="UniProtKB-SubCell"/>
</dbReference>
<dbReference type="GO" id="GO:0008289">
    <property type="term" value="F:lipid binding"/>
    <property type="evidence" value="ECO:0007669"/>
    <property type="project" value="UniProtKB-UniRule"/>
</dbReference>
<dbReference type="RefSeq" id="WP_102649372.1">
    <property type="nucleotide sequence ID" value="NZ_PNYA01000045.1"/>
</dbReference>
<dbReference type="InterPro" id="IPR002446">
    <property type="entry name" value="Lipocalin_bac"/>
</dbReference>
<accession>A0A2N7VBD7</accession>
<reference evidence="4 5" key="1">
    <citation type="submission" date="2018-01" db="EMBL/GenBank/DDBJ databases">
        <title>Whole genome analyses suggest that Burkholderia sensu lato contains two further novel genera in the rhizoxinica-symbiotica group Mycetohabitans gen. nov., and Trinickia gen. nov.: implications for the evolution of diazotrophy and nodulation in the Burkholderiaceae.</title>
        <authorList>
            <person name="Estrada-de los Santos P."/>
            <person name="Palmer M."/>
            <person name="Chavez-Ramirez B."/>
            <person name="Beukes C."/>
            <person name="Steenkamp E.T."/>
            <person name="Hirsch A.M."/>
            <person name="Manyaka P."/>
            <person name="Maluk M."/>
            <person name="Lafos M."/>
            <person name="Crook M."/>
            <person name="Gross E."/>
            <person name="Simon M.F."/>
            <person name="Bueno dos Reis Junior F."/>
            <person name="Poole P.S."/>
            <person name="Venter S.N."/>
            <person name="James E.K."/>
        </authorList>
    </citation>
    <scope>NUCLEOTIDE SEQUENCE [LARGE SCALE GENOMIC DNA]</scope>
    <source>
        <strain evidence="4 5">GIMN1.004</strain>
    </source>
</reference>
<feature type="domain" description="Lipocalin/cytosolic fatty-acid binding" evidence="3">
    <location>
        <begin position="46"/>
        <end position="188"/>
    </location>
</feature>
<dbReference type="Gene3D" id="2.40.128.20">
    <property type="match status" value="1"/>
</dbReference>
<evidence type="ECO:0000259" key="3">
    <source>
        <dbReference type="Pfam" id="PF08212"/>
    </source>
</evidence>
<dbReference type="GO" id="GO:0006950">
    <property type="term" value="P:response to stress"/>
    <property type="evidence" value="ECO:0007669"/>
    <property type="project" value="UniProtKB-ARBA"/>
</dbReference>
<proteinExistence type="inferred from homology"/>
<evidence type="ECO:0000313" key="5">
    <source>
        <dbReference type="Proteomes" id="UP000235616"/>
    </source>
</evidence>
<dbReference type="CDD" id="cd19438">
    <property type="entry name" value="lipocalin_Blc-like"/>
    <property type="match status" value="1"/>
</dbReference>
<dbReference type="PRINTS" id="PR01171">
    <property type="entry name" value="BCTLIPOCALIN"/>
</dbReference>
<dbReference type="Proteomes" id="UP000235616">
    <property type="component" value="Unassembled WGS sequence"/>
</dbReference>
<evidence type="ECO:0000313" key="4">
    <source>
        <dbReference type="EMBL" id="PMS14476.1"/>
    </source>
</evidence>
<keyword evidence="2" id="KW-0446">Lipid-binding</keyword>
<keyword evidence="5" id="KW-1185">Reference proteome</keyword>
<gene>
    <name evidence="4" type="ORF">C0Z18_31485</name>
</gene>
<dbReference type="InterPro" id="IPR000566">
    <property type="entry name" value="Lipocln_cytosolic_FA-bd_dom"/>
</dbReference>
<comment type="function">
    <text evidence="2">Involved in the storage or transport of lipids necessary for membrane maintenance under stressful conditions. Displays a binding preference for lysophospholipids.</text>
</comment>
<dbReference type="PROSITE" id="PS51257">
    <property type="entry name" value="PROKAR_LIPOPROTEIN"/>
    <property type="match status" value="1"/>
</dbReference>
<evidence type="ECO:0000256" key="2">
    <source>
        <dbReference type="PIRNR" id="PIRNR036893"/>
    </source>
</evidence>
<evidence type="ECO:0000256" key="1">
    <source>
        <dbReference type="ARBA" id="ARBA00006889"/>
    </source>
</evidence>
<comment type="similarity">
    <text evidence="1 2">Belongs to the calycin superfamily. Lipocalin family.</text>
</comment>
<protein>
    <recommendedName>
        <fullName evidence="2">Outer membrane lipoprotein Blc</fullName>
    </recommendedName>
</protein>
<keyword evidence="2" id="KW-0998">Cell outer membrane</keyword>
<comment type="subunit">
    <text evidence="2">Homodimer.</text>
</comment>
<comment type="subcellular location">
    <subcellularLocation>
        <location evidence="2">Cell outer membrane</location>
    </subcellularLocation>
</comment>
<dbReference type="InterPro" id="IPR012674">
    <property type="entry name" value="Calycin"/>
</dbReference>